<dbReference type="SMART" id="SM00156">
    <property type="entry name" value="PP2Ac"/>
    <property type="match status" value="1"/>
</dbReference>
<evidence type="ECO:0000256" key="1">
    <source>
        <dbReference type="ARBA" id="ARBA00001936"/>
    </source>
</evidence>
<dbReference type="PANTHER" id="PTHR11668:SF300">
    <property type="entry name" value="SERINE_THREONINE-PROTEIN PHOSPHATASE"/>
    <property type="match status" value="1"/>
</dbReference>
<dbReference type="PROSITE" id="PS00125">
    <property type="entry name" value="SER_THR_PHOSPHATASE"/>
    <property type="match status" value="1"/>
</dbReference>
<gene>
    <name evidence="12" type="primary">PP1</name>
    <name evidence="12" type="ORF">AK812_SmicGene8366</name>
</gene>
<sequence>MPAGHEPDLTEGSAPPEREAKRRRGEPDVVEVDAKKMVDKMIGDLLQLEKESPVDGKQVPMDEGDLFNLIDLVKNTFAEQDMLLHLRAPMQVVGDVHGQYFDLLRLLTFGGSPEDENYLFLGDYVDRGKNSIECIALLFALKAKHPSNFFLLRGNHECASINRIYGFYDECKRRYNIKLWRSFGDAFQYMPVCAIIDDRIVCMHGGLSPDLTSFDQIDQIQRPVEVGDTGLLADLLWSDPSPGVEKWGGNDRGVSFTFGPEVVKAFLKKHKLDLIARAHQVVEDGYEFFAGRQVVTVFSAPNYCGEFDNAGALMSIDEELRISFYVLKPEFRLGSAVQKKFGLLATGGNVVQLDADDDAMWGLDNDGYILWSDVGKHSRWLQLYRSINPVLQGLEFWDPPLSRVDGPPDIAFKLIAADNNEGGTWLWCIDMEDRWAMAVDDNGNLLKRSIDGDDGENPNISHIRCWCMEPLAPRLSAVTDNGDHGLGFYFPSLQHKQDNGWWAATANRTSRDDGHNADSPHEASQYFSYHCKPQEVDHCAGVDESITDFLQGWKKVSREPWRNWDWAKLKDEPLKHYGAFRERFMQNLFCCFLVELNAKSSEYLFNVLGKDSPALQPDSTLIQNMSLLAAERLAKHVGEDVSLYGTWTWIPDEVFSRFDWSLFERVEGKEGAAVWAIMDKAQVSGFVGNLAEGSYGYGRYMRDWDRLYQEISAAASTDLERLHWIAKDFRAVSSVQREGYLTYVVGRQQVGLPTTFAEDYQCMRQVSFLEQLAFIAQHIQVDVPDDICESTFDKVDGPGYDEGRIARTTSAFDDAEVRRRSCMDIATWGNAVRHMDAFRRDTGDLIRPMVQALFTCLVHPNATTEGTITVKEAMLHAIDVWADAIPPLEEEPLDGSLSRLFWGLCLVAVGVAVGAASMAGAPFRVSE</sequence>
<evidence type="ECO:0000256" key="9">
    <source>
        <dbReference type="SAM" id="MobiDB-lite"/>
    </source>
</evidence>
<dbReference type="InterPro" id="IPR006186">
    <property type="entry name" value="Ser/Thr-sp_prot-phosphatase"/>
</dbReference>
<comment type="catalytic activity">
    <reaction evidence="6">
        <text>O-phospho-L-seryl-[protein] + H2O = L-seryl-[protein] + phosphate</text>
        <dbReference type="Rhea" id="RHEA:20629"/>
        <dbReference type="Rhea" id="RHEA-COMP:9863"/>
        <dbReference type="Rhea" id="RHEA-COMP:11604"/>
        <dbReference type="ChEBI" id="CHEBI:15377"/>
        <dbReference type="ChEBI" id="CHEBI:29999"/>
        <dbReference type="ChEBI" id="CHEBI:43474"/>
        <dbReference type="ChEBI" id="CHEBI:83421"/>
        <dbReference type="EC" id="3.1.3.16"/>
    </reaction>
</comment>
<comment type="cofactor">
    <cofactor evidence="1">
        <name>Mn(2+)</name>
        <dbReference type="ChEBI" id="CHEBI:29035"/>
    </cofactor>
</comment>
<comment type="catalytic activity">
    <reaction evidence="7 8">
        <text>O-phospho-L-threonyl-[protein] + H2O = L-threonyl-[protein] + phosphate</text>
        <dbReference type="Rhea" id="RHEA:47004"/>
        <dbReference type="Rhea" id="RHEA-COMP:11060"/>
        <dbReference type="Rhea" id="RHEA-COMP:11605"/>
        <dbReference type="ChEBI" id="CHEBI:15377"/>
        <dbReference type="ChEBI" id="CHEBI:30013"/>
        <dbReference type="ChEBI" id="CHEBI:43474"/>
        <dbReference type="ChEBI" id="CHEBI:61977"/>
        <dbReference type="EC" id="3.1.3.16"/>
    </reaction>
</comment>
<comment type="similarity">
    <text evidence="8">Belongs to the PPP phosphatase family.</text>
</comment>
<keyword evidence="10" id="KW-1133">Transmembrane helix</keyword>
<dbReference type="GO" id="GO:0005634">
    <property type="term" value="C:nucleus"/>
    <property type="evidence" value="ECO:0007669"/>
    <property type="project" value="TreeGrafter"/>
</dbReference>
<evidence type="ECO:0000313" key="13">
    <source>
        <dbReference type="Proteomes" id="UP000186817"/>
    </source>
</evidence>
<feature type="transmembrane region" description="Helical" evidence="10">
    <location>
        <begin position="900"/>
        <end position="921"/>
    </location>
</feature>
<evidence type="ECO:0000256" key="2">
    <source>
        <dbReference type="ARBA" id="ARBA00022723"/>
    </source>
</evidence>
<evidence type="ECO:0000256" key="3">
    <source>
        <dbReference type="ARBA" id="ARBA00022801"/>
    </source>
</evidence>
<dbReference type="InterPro" id="IPR050341">
    <property type="entry name" value="PP1_catalytic_subunit"/>
</dbReference>
<dbReference type="Pfam" id="PF00149">
    <property type="entry name" value="Metallophos"/>
    <property type="match status" value="1"/>
</dbReference>
<evidence type="ECO:0000256" key="8">
    <source>
        <dbReference type="RuleBase" id="RU004273"/>
    </source>
</evidence>
<dbReference type="OrthoDB" id="416240at2759"/>
<organism evidence="12 13">
    <name type="scientific">Symbiodinium microadriaticum</name>
    <name type="common">Dinoflagellate</name>
    <name type="synonym">Zooxanthella microadriatica</name>
    <dbReference type="NCBI Taxonomy" id="2951"/>
    <lineage>
        <taxon>Eukaryota</taxon>
        <taxon>Sar</taxon>
        <taxon>Alveolata</taxon>
        <taxon>Dinophyceae</taxon>
        <taxon>Suessiales</taxon>
        <taxon>Symbiodiniaceae</taxon>
        <taxon>Symbiodinium</taxon>
    </lineage>
</organism>
<accession>A0A1Q9EL58</accession>
<dbReference type="AlphaFoldDB" id="A0A1Q9EL58"/>
<dbReference type="EC" id="3.1.3.16" evidence="8"/>
<keyword evidence="5" id="KW-0464">Manganese</keyword>
<evidence type="ECO:0000256" key="10">
    <source>
        <dbReference type="SAM" id="Phobius"/>
    </source>
</evidence>
<name>A0A1Q9EL58_SYMMI</name>
<keyword evidence="10" id="KW-0812">Transmembrane</keyword>
<dbReference type="InterPro" id="IPR029052">
    <property type="entry name" value="Metallo-depent_PP-like"/>
</dbReference>
<dbReference type="EMBL" id="LSRX01000123">
    <property type="protein sequence ID" value="OLQ08160.1"/>
    <property type="molecule type" value="Genomic_DNA"/>
</dbReference>
<dbReference type="GO" id="GO:0005737">
    <property type="term" value="C:cytoplasm"/>
    <property type="evidence" value="ECO:0007669"/>
    <property type="project" value="TreeGrafter"/>
</dbReference>
<keyword evidence="13" id="KW-1185">Reference proteome</keyword>
<keyword evidence="3 8" id="KW-0378">Hydrolase</keyword>
<keyword evidence="4" id="KW-0904">Protein phosphatase</keyword>
<dbReference type="InterPro" id="IPR004843">
    <property type="entry name" value="Calcineurin-like_PHP"/>
</dbReference>
<reference evidence="12 13" key="1">
    <citation type="submission" date="2016-02" db="EMBL/GenBank/DDBJ databases">
        <title>Genome analysis of coral dinoflagellate symbionts highlights evolutionary adaptations to a symbiotic lifestyle.</title>
        <authorList>
            <person name="Aranda M."/>
            <person name="Li Y."/>
            <person name="Liew Y.J."/>
            <person name="Baumgarten S."/>
            <person name="Simakov O."/>
            <person name="Wilson M."/>
            <person name="Piel J."/>
            <person name="Ashoor H."/>
            <person name="Bougouffa S."/>
            <person name="Bajic V.B."/>
            <person name="Ryu T."/>
            <person name="Ravasi T."/>
            <person name="Bayer T."/>
            <person name="Micklem G."/>
            <person name="Kim H."/>
            <person name="Bhak J."/>
            <person name="Lajeunesse T.C."/>
            <person name="Voolstra C.R."/>
        </authorList>
    </citation>
    <scope>NUCLEOTIDE SEQUENCE [LARGE SCALE GENOMIC DNA]</scope>
    <source>
        <strain evidence="12 13">CCMP2467</strain>
    </source>
</reference>
<dbReference type="Proteomes" id="UP000186817">
    <property type="component" value="Unassembled WGS sequence"/>
</dbReference>
<dbReference type="FunFam" id="3.60.21.10:FF:000026">
    <property type="entry name" value="Serine/threonine-protein phosphatase"/>
    <property type="match status" value="1"/>
</dbReference>
<dbReference type="SUPFAM" id="SSF56300">
    <property type="entry name" value="Metallo-dependent phosphatases"/>
    <property type="match status" value="1"/>
</dbReference>
<evidence type="ECO:0000256" key="7">
    <source>
        <dbReference type="ARBA" id="ARBA00048336"/>
    </source>
</evidence>
<protein>
    <recommendedName>
        <fullName evidence="8">Serine/threonine-protein phosphatase</fullName>
        <ecNumber evidence="8">3.1.3.16</ecNumber>
    </recommendedName>
</protein>
<evidence type="ECO:0000256" key="6">
    <source>
        <dbReference type="ARBA" id="ARBA00047761"/>
    </source>
</evidence>
<dbReference type="Gene3D" id="3.60.21.10">
    <property type="match status" value="1"/>
</dbReference>
<keyword evidence="10" id="KW-0472">Membrane</keyword>
<feature type="domain" description="Serine/threonine specific protein phosphatases" evidence="11">
    <location>
        <begin position="152"/>
        <end position="157"/>
    </location>
</feature>
<dbReference type="PANTHER" id="PTHR11668">
    <property type="entry name" value="SERINE/THREONINE PROTEIN PHOSPHATASE"/>
    <property type="match status" value="1"/>
</dbReference>
<evidence type="ECO:0000259" key="11">
    <source>
        <dbReference type="PROSITE" id="PS00125"/>
    </source>
</evidence>
<dbReference type="GO" id="GO:0046872">
    <property type="term" value="F:metal ion binding"/>
    <property type="evidence" value="ECO:0007669"/>
    <property type="project" value="UniProtKB-KW"/>
</dbReference>
<dbReference type="PRINTS" id="PR00114">
    <property type="entry name" value="STPHPHTASE"/>
</dbReference>
<keyword evidence="2" id="KW-0479">Metal-binding</keyword>
<dbReference type="GO" id="GO:0004722">
    <property type="term" value="F:protein serine/threonine phosphatase activity"/>
    <property type="evidence" value="ECO:0007669"/>
    <property type="project" value="UniProtKB-EC"/>
</dbReference>
<comment type="caution">
    <text evidence="12">The sequence shown here is derived from an EMBL/GenBank/DDBJ whole genome shotgun (WGS) entry which is preliminary data.</text>
</comment>
<evidence type="ECO:0000256" key="4">
    <source>
        <dbReference type="ARBA" id="ARBA00022912"/>
    </source>
</evidence>
<evidence type="ECO:0000313" key="12">
    <source>
        <dbReference type="EMBL" id="OLQ08160.1"/>
    </source>
</evidence>
<evidence type="ECO:0000256" key="5">
    <source>
        <dbReference type="ARBA" id="ARBA00023211"/>
    </source>
</evidence>
<proteinExistence type="inferred from homology"/>
<feature type="region of interest" description="Disordered" evidence="9">
    <location>
        <begin position="1"/>
        <end position="29"/>
    </location>
</feature>